<dbReference type="Proteomes" id="UP001465331">
    <property type="component" value="Unassembled WGS sequence"/>
</dbReference>
<dbReference type="EMBL" id="JBEPIJ010000007">
    <property type="protein sequence ID" value="MES0873883.1"/>
    <property type="molecule type" value="Genomic_DNA"/>
</dbReference>
<comment type="caution">
    <text evidence="2">The sequence shown here is derived from an EMBL/GenBank/DDBJ whole genome shotgun (WGS) entry which is preliminary data.</text>
</comment>
<sequence length="318" mass="34751">MGGRTMRIGLVVDSSCDLPQAFIGQHGIVILPITVEVDGRAIVDTRDEDTTRQFCREHLAARRDARTVPCSQAQVQELILTRLVRDFDYVFCITIASSRSPIHDNAQRAVAEAILHHKAARQQAGHTTPFAMRVVDSENAFAGEGLIAAVAAQRIAQGAGMIAIRDELRALIPQVHAYMLPRDLQYLRMRAHARGDRSVSWMRAALGNALDIKPLVKGYRNQTFPCAKLRNFDSGAERLFNYAARHVQNGLLAPVLTVCYAGELKDLFSLPGYSHLAMTCAKHGVQLLSSMMSMSGAANVGDGALGLAFADVEHEFDG</sequence>
<accession>A0ABV2A9G1</accession>
<keyword evidence="3" id="KW-1185">Reference proteome</keyword>
<dbReference type="SUPFAM" id="SSF82549">
    <property type="entry name" value="DAK1/DegV-like"/>
    <property type="match status" value="1"/>
</dbReference>
<evidence type="ECO:0000313" key="2">
    <source>
        <dbReference type="EMBL" id="MES0873883.1"/>
    </source>
</evidence>
<dbReference type="NCBIfam" id="TIGR00762">
    <property type="entry name" value="DegV"/>
    <property type="match status" value="1"/>
</dbReference>
<dbReference type="Gene3D" id="3.30.1180.10">
    <property type="match status" value="1"/>
</dbReference>
<organism evidence="2 3">
    <name type="scientific">Sinimarinibacterium thermocellulolyticum</name>
    <dbReference type="NCBI Taxonomy" id="3170016"/>
    <lineage>
        <taxon>Bacteria</taxon>
        <taxon>Pseudomonadati</taxon>
        <taxon>Pseudomonadota</taxon>
        <taxon>Gammaproteobacteria</taxon>
        <taxon>Nevskiales</taxon>
        <taxon>Nevskiaceae</taxon>
        <taxon>Sinimarinibacterium</taxon>
    </lineage>
</organism>
<reference evidence="2 3" key="1">
    <citation type="submission" date="2024-06" db="EMBL/GenBank/DDBJ databases">
        <authorList>
            <person name="Li Z."/>
            <person name="Jiang Y."/>
        </authorList>
    </citation>
    <scope>NUCLEOTIDE SEQUENCE [LARGE SCALE GENOMIC DNA]</scope>
    <source>
        <strain evidence="2 3">HSW-8</strain>
    </source>
</reference>
<dbReference type="InterPro" id="IPR043168">
    <property type="entry name" value="DegV_C"/>
</dbReference>
<dbReference type="PANTHER" id="PTHR33434:SF2">
    <property type="entry name" value="FATTY ACID-BINDING PROTEIN TM_1468"/>
    <property type="match status" value="1"/>
</dbReference>
<dbReference type="PROSITE" id="PS51482">
    <property type="entry name" value="DEGV"/>
    <property type="match status" value="1"/>
</dbReference>
<proteinExistence type="predicted"/>
<protein>
    <submittedName>
        <fullName evidence="2">DegV family protein</fullName>
    </submittedName>
</protein>
<dbReference type="Gene3D" id="3.40.50.10170">
    <property type="match status" value="1"/>
</dbReference>
<dbReference type="PANTHER" id="PTHR33434">
    <property type="entry name" value="DEGV DOMAIN-CONTAINING PROTEIN DR_1986-RELATED"/>
    <property type="match status" value="1"/>
</dbReference>
<dbReference type="Pfam" id="PF02645">
    <property type="entry name" value="DegV"/>
    <property type="match status" value="1"/>
</dbReference>
<dbReference type="InterPro" id="IPR050270">
    <property type="entry name" value="DegV_domain_contain"/>
</dbReference>
<dbReference type="InterPro" id="IPR003797">
    <property type="entry name" value="DegV"/>
</dbReference>
<evidence type="ECO:0000313" key="3">
    <source>
        <dbReference type="Proteomes" id="UP001465331"/>
    </source>
</evidence>
<gene>
    <name evidence="2" type="ORF">ABSH63_07705</name>
</gene>
<name>A0ABV2A9G1_9GAMM</name>
<keyword evidence="1" id="KW-0446">Lipid-binding</keyword>
<evidence type="ECO:0000256" key="1">
    <source>
        <dbReference type="ARBA" id="ARBA00023121"/>
    </source>
</evidence>